<keyword evidence="3 7" id="KW-0732">Signal</keyword>
<evidence type="ECO:0000313" key="11">
    <source>
        <dbReference type="Proteomes" id="UP000182598"/>
    </source>
</evidence>
<dbReference type="Proteomes" id="UP000182598">
    <property type="component" value="Unassembled WGS sequence"/>
</dbReference>
<dbReference type="InterPro" id="IPR018950">
    <property type="entry name" value="DiS-bond_isomerase_DsbC/G_N"/>
</dbReference>
<proteinExistence type="inferred from homology"/>
<evidence type="ECO:0000256" key="3">
    <source>
        <dbReference type="ARBA" id="ARBA00022729"/>
    </source>
</evidence>
<dbReference type="Gene3D" id="3.40.30.10">
    <property type="entry name" value="Glutaredoxin"/>
    <property type="match status" value="1"/>
</dbReference>
<reference evidence="11" key="1">
    <citation type="submission" date="2015-08" db="EMBL/GenBank/DDBJ databases">
        <authorList>
            <person name="Varghese N."/>
        </authorList>
    </citation>
    <scope>NUCLEOTIDE SEQUENCE [LARGE SCALE GENOMIC DNA]</scope>
    <source>
        <strain evidence="11">DSM 27808</strain>
    </source>
</reference>
<sequence>MKYLGVLALSLVVASCSPNNQDDTKQAVQAAALIGDFNTRHMVNMGFTVESAKPSEIAGLYQVLTDQGLVYASADGQFIISGRIFDITGEAPVNVSDKILNAMRISDLAEYSDTMIEFKADNEQHVIHVFTDSTCGYCRQLHERMDGYLEKGITVRYLAWPRSGMQGRAAMELQSVWCADDPKAALTAVKNDQALPPADCDNPVAEHLALGHKFGVRGTPAIVLESGRMLPGYLPPEPLLAEIENDQ</sequence>
<comment type="similarity">
    <text evidence="2 7">Belongs to the thioredoxin family. DsbC subfamily.</text>
</comment>
<dbReference type="InterPro" id="IPR012336">
    <property type="entry name" value="Thioredoxin-like_fold"/>
</dbReference>
<name>A0A0K6GWK5_9GAMM</name>
<dbReference type="PROSITE" id="PS51257">
    <property type="entry name" value="PROKAR_LIPOPROTEIN"/>
    <property type="match status" value="1"/>
</dbReference>
<evidence type="ECO:0000313" key="10">
    <source>
        <dbReference type="EMBL" id="CUA82970.1"/>
    </source>
</evidence>
<dbReference type="EMBL" id="CYHB01000001">
    <property type="protein sequence ID" value="CUA82970.1"/>
    <property type="molecule type" value="Genomic_DNA"/>
</dbReference>
<dbReference type="CDD" id="cd03020">
    <property type="entry name" value="DsbA_DsbC_DsbG"/>
    <property type="match status" value="1"/>
</dbReference>
<dbReference type="AlphaFoldDB" id="A0A0K6GWK5"/>
<gene>
    <name evidence="10" type="ORF">Ga0061064_0338</name>
</gene>
<dbReference type="Pfam" id="PF10411">
    <property type="entry name" value="DsbC_N"/>
    <property type="match status" value="1"/>
</dbReference>
<evidence type="ECO:0000259" key="9">
    <source>
        <dbReference type="Pfam" id="PF13098"/>
    </source>
</evidence>
<dbReference type="PANTHER" id="PTHR35272">
    <property type="entry name" value="THIOL:DISULFIDE INTERCHANGE PROTEIN DSBC-RELATED"/>
    <property type="match status" value="1"/>
</dbReference>
<dbReference type="GO" id="GO:0042597">
    <property type="term" value="C:periplasmic space"/>
    <property type="evidence" value="ECO:0007669"/>
    <property type="project" value="UniProtKB-SubCell"/>
</dbReference>
<accession>A0A0K6GWK5</accession>
<dbReference type="SUPFAM" id="SSF52833">
    <property type="entry name" value="Thioredoxin-like"/>
    <property type="match status" value="1"/>
</dbReference>
<dbReference type="InterPro" id="IPR009094">
    <property type="entry name" value="DiS-bond_isomerase_DsbC/G_N_sf"/>
</dbReference>
<dbReference type="OrthoDB" id="12976at2"/>
<keyword evidence="10" id="KW-0413">Isomerase</keyword>
<keyword evidence="6 7" id="KW-0676">Redox-active center</keyword>
<protein>
    <recommendedName>
        <fullName evidence="7">Thiol:disulfide interchange protein</fullName>
    </recommendedName>
</protein>
<dbReference type="InterPro" id="IPR033954">
    <property type="entry name" value="DiS-bond_Isoase_DsbC/G"/>
</dbReference>
<dbReference type="InterPro" id="IPR036249">
    <property type="entry name" value="Thioredoxin-like_sf"/>
</dbReference>
<organism evidence="10 11">
    <name type="scientific">Pseudidiomarina woesei</name>
    <dbReference type="NCBI Taxonomy" id="1381080"/>
    <lineage>
        <taxon>Bacteria</taxon>
        <taxon>Pseudomonadati</taxon>
        <taxon>Pseudomonadota</taxon>
        <taxon>Gammaproteobacteria</taxon>
        <taxon>Alteromonadales</taxon>
        <taxon>Idiomarinaceae</taxon>
        <taxon>Pseudidiomarina</taxon>
    </lineage>
</organism>
<dbReference type="NCBIfam" id="NF008129">
    <property type="entry name" value="PRK10877.1"/>
    <property type="match status" value="1"/>
</dbReference>
<comment type="function">
    <text evidence="7">Required for disulfide bond formation in some periplasmic proteins. Acts by transferring its disulfide bond to other proteins and is reduced in the process.</text>
</comment>
<dbReference type="PANTHER" id="PTHR35272:SF3">
    <property type="entry name" value="THIOL:DISULFIDE INTERCHANGE PROTEIN DSBC"/>
    <property type="match status" value="1"/>
</dbReference>
<dbReference type="GO" id="GO:0016853">
    <property type="term" value="F:isomerase activity"/>
    <property type="evidence" value="ECO:0007669"/>
    <property type="project" value="UniProtKB-KW"/>
</dbReference>
<evidence type="ECO:0000256" key="1">
    <source>
        <dbReference type="ARBA" id="ARBA00004418"/>
    </source>
</evidence>
<comment type="subcellular location">
    <subcellularLocation>
        <location evidence="1 7">Periplasm</location>
    </subcellularLocation>
</comment>
<evidence type="ECO:0000256" key="7">
    <source>
        <dbReference type="RuleBase" id="RU364038"/>
    </source>
</evidence>
<evidence type="ECO:0000256" key="5">
    <source>
        <dbReference type="ARBA" id="ARBA00023157"/>
    </source>
</evidence>
<evidence type="ECO:0000256" key="4">
    <source>
        <dbReference type="ARBA" id="ARBA00022764"/>
    </source>
</evidence>
<keyword evidence="4 7" id="KW-0574">Periplasm</keyword>
<dbReference type="RefSeq" id="WP_055438049.1">
    <property type="nucleotide sequence ID" value="NZ_CYHB01000001.1"/>
</dbReference>
<dbReference type="Pfam" id="PF13098">
    <property type="entry name" value="Thioredoxin_2"/>
    <property type="match status" value="1"/>
</dbReference>
<evidence type="ECO:0000256" key="2">
    <source>
        <dbReference type="ARBA" id="ARBA00009813"/>
    </source>
</evidence>
<feature type="domain" description="Disulphide bond isomerase DsbC/G N-terminal" evidence="8">
    <location>
        <begin position="46"/>
        <end position="90"/>
    </location>
</feature>
<keyword evidence="11" id="KW-1185">Reference proteome</keyword>
<dbReference type="SUPFAM" id="SSF54423">
    <property type="entry name" value="DsbC/DsbG N-terminal domain-like"/>
    <property type="match status" value="1"/>
</dbReference>
<evidence type="ECO:0000256" key="6">
    <source>
        <dbReference type="ARBA" id="ARBA00023284"/>
    </source>
</evidence>
<dbReference type="Gene3D" id="3.10.450.70">
    <property type="entry name" value="Disulphide bond isomerase, DsbC/G, N-terminal"/>
    <property type="match status" value="1"/>
</dbReference>
<evidence type="ECO:0000259" key="8">
    <source>
        <dbReference type="Pfam" id="PF10411"/>
    </source>
</evidence>
<feature type="domain" description="Thioredoxin-like fold" evidence="9">
    <location>
        <begin position="120"/>
        <end position="241"/>
    </location>
</feature>
<dbReference type="InterPro" id="IPR051470">
    <property type="entry name" value="Thiol:disulfide_interchange"/>
</dbReference>
<keyword evidence="5" id="KW-1015">Disulfide bond</keyword>